<accession>A0AAX4JQE9</accession>
<evidence type="ECO:0000313" key="2">
    <source>
        <dbReference type="Proteomes" id="UP001355207"/>
    </source>
</evidence>
<dbReference type="EMBL" id="CP144100">
    <property type="protein sequence ID" value="WWC87640.1"/>
    <property type="molecule type" value="Genomic_DNA"/>
</dbReference>
<sequence>MPYTSTPPLLQESSVYGPEATVSVTELSTGRQYTSYLTLSKSVKSYPYQCTNTSLNGHPTLLIELVEPKERAEITEDAFRELGGYKFDVKWNESSNEAATNATKYRDNLFERQLAKSAEAKSRL</sequence>
<organism evidence="1 2">
    <name type="scientific">Kwoniella dendrophila CBS 6074</name>
    <dbReference type="NCBI Taxonomy" id="1295534"/>
    <lineage>
        <taxon>Eukaryota</taxon>
        <taxon>Fungi</taxon>
        <taxon>Dikarya</taxon>
        <taxon>Basidiomycota</taxon>
        <taxon>Agaricomycotina</taxon>
        <taxon>Tremellomycetes</taxon>
        <taxon>Tremellales</taxon>
        <taxon>Cryptococcaceae</taxon>
        <taxon>Kwoniella</taxon>
    </lineage>
</organism>
<evidence type="ECO:0000313" key="1">
    <source>
        <dbReference type="EMBL" id="WWC87640.1"/>
    </source>
</evidence>
<dbReference type="GeneID" id="91093202"/>
<proteinExistence type="predicted"/>
<dbReference type="RefSeq" id="XP_066074403.1">
    <property type="nucleotide sequence ID" value="XM_066218306.1"/>
</dbReference>
<protein>
    <submittedName>
        <fullName evidence="1">Uncharacterized protein</fullName>
    </submittedName>
</protein>
<name>A0AAX4JQE9_9TREE</name>
<dbReference type="Proteomes" id="UP001355207">
    <property type="component" value="Chromosome 3"/>
</dbReference>
<dbReference type="AlphaFoldDB" id="A0AAX4JQE9"/>
<gene>
    <name evidence="1" type="ORF">L201_002530</name>
</gene>
<keyword evidence="2" id="KW-1185">Reference proteome</keyword>
<reference evidence="1 2" key="1">
    <citation type="submission" date="2024-01" db="EMBL/GenBank/DDBJ databases">
        <title>Comparative genomics of Cryptococcus and Kwoniella reveals pathogenesis evolution and contrasting modes of karyotype evolution via chromosome fusion or intercentromeric recombination.</title>
        <authorList>
            <person name="Coelho M.A."/>
            <person name="David-Palma M."/>
            <person name="Shea T."/>
            <person name="Bowers K."/>
            <person name="McGinley-Smith S."/>
            <person name="Mohammad A.W."/>
            <person name="Gnirke A."/>
            <person name="Yurkov A.M."/>
            <person name="Nowrousian M."/>
            <person name="Sun S."/>
            <person name="Cuomo C.A."/>
            <person name="Heitman J."/>
        </authorList>
    </citation>
    <scope>NUCLEOTIDE SEQUENCE [LARGE SCALE GENOMIC DNA]</scope>
    <source>
        <strain evidence="1 2">CBS 6074</strain>
    </source>
</reference>